<feature type="compositionally biased region" description="Polar residues" evidence="11">
    <location>
        <begin position="24"/>
        <end position="43"/>
    </location>
</feature>
<dbReference type="FunFam" id="3.40.50.300:FF:000437">
    <property type="entry name" value="ATP-dependent DNA helicase DinG"/>
    <property type="match status" value="1"/>
</dbReference>
<sequence length="687" mass="74270">MRSESDVATSVAREMDASLAPSEDSITTSNLSPTQENQTPQETSQKILGHVIEKMGGTARSGQQEMVEHVARAFEDNEHLLVQAGTGTGKSLGYLVPAMDWAIREGKRVVVSTATLALQRQIVAQDAPKVAEAIEKETGKQPEVALLKGWNNYACLRKVMGGYPEEDALFSRVEAEFGTSSQLGADVVRAREWAQTTSTGDRDDLVPGVPDRAWRQVSVSKPECIGASCPLQEVCFPMLARKHAMVSDIVVTNHSMLGVQSTGTPVLPDVDAYVVDEAHDLVDRVTSQLTATLSASDMQGLVRLLRREKILVRELEKSIEGFTDILEAMDEGRLQGIPEVLQDALMLVLRELQLVSDDVKDMPNGNEAEAATKAVVKNRVDDVVGVVHSLLSEKVASGQLVVWVAHSSDAHPVLYVAPLDVSSDIADNVFEGKPAILTSATLSVGGSFQHVASQVGFMYPNQGPWRGVDVGSPFTYGKQGILYVANSLPAPNTMAYTDAMVGELRDLLIASRGGGLCLFTSRRAAEQAAEFIREETDLPVLLQGEDQLPTLVNKFADDPTASLFGTLSLWQGIDVAGDTCRLVVIDKIPFPRPNDALVEARSQAVRARGGNPFMEVSATQAALRLAQGAGRLIRRHTDRGVVAILDSRLRTKRYGSFLMASLPTMWPTCDGDVVKQALARISQHVGE</sequence>
<dbReference type="GO" id="GO:0005524">
    <property type="term" value="F:ATP binding"/>
    <property type="evidence" value="ECO:0007669"/>
    <property type="project" value="UniProtKB-KW"/>
</dbReference>
<organism evidence="14 16">
    <name type="scientific">Actinotignum urinale</name>
    <dbReference type="NCBI Taxonomy" id="190146"/>
    <lineage>
        <taxon>Bacteria</taxon>
        <taxon>Bacillati</taxon>
        <taxon>Actinomycetota</taxon>
        <taxon>Actinomycetes</taxon>
        <taxon>Actinomycetales</taxon>
        <taxon>Actinomycetaceae</taxon>
        <taxon>Actinotignum</taxon>
    </lineage>
</organism>
<evidence type="ECO:0000256" key="2">
    <source>
        <dbReference type="ARBA" id="ARBA00022741"/>
    </source>
</evidence>
<feature type="region of interest" description="Disordered" evidence="11">
    <location>
        <begin position="1"/>
        <end position="43"/>
    </location>
</feature>
<dbReference type="EMBL" id="JAWNGA010000001">
    <property type="protein sequence ID" value="MDY5132330.1"/>
    <property type="molecule type" value="Genomic_DNA"/>
</dbReference>
<gene>
    <name evidence="14" type="ORF">R6G80_04375</name>
    <name evidence="13" type="ORF">R6G86_01045</name>
</gene>
<evidence type="ECO:0000256" key="9">
    <source>
        <dbReference type="ARBA" id="ARBA00073590"/>
    </source>
</evidence>
<comment type="cofactor">
    <cofactor evidence="1">
        <name>[4Fe-4S] cluster</name>
        <dbReference type="ChEBI" id="CHEBI:49883"/>
    </cofactor>
</comment>
<evidence type="ECO:0000259" key="12">
    <source>
        <dbReference type="PROSITE" id="PS51193"/>
    </source>
</evidence>
<dbReference type="Gene3D" id="3.40.50.300">
    <property type="entry name" value="P-loop containing nucleotide triphosphate hydrolases"/>
    <property type="match status" value="2"/>
</dbReference>
<dbReference type="InterPro" id="IPR006555">
    <property type="entry name" value="ATP-dep_Helicase_C"/>
</dbReference>
<keyword evidence="15" id="KW-1185">Reference proteome</keyword>
<proteinExistence type="inferred from homology"/>
<dbReference type="PANTHER" id="PTHR11472">
    <property type="entry name" value="DNA REPAIR DEAD HELICASE RAD3/XP-D SUBFAMILY MEMBER"/>
    <property type="match status" value="1"/>
</dbReference>
<evidence type="ECO:0000256" key="7">
    <source>
        <dbReference type="ARBA" id="ARBA00044969"/>
    </source>
</evidence>
<dbReference type="InterPro" id="IPR014001">
    <property type="entry name" value="Helicase_ATP-bd"/>
</dbReference>
<evidence type="ECO:0000256" key="3">
    <source>
        <dbReference type="ARBA" id="ARBA00022801"/>
    </source>
</evidence>
<keyword evidence="5" id="KW-0067">ATP-binding</keyword>
<feature type="domain" description="Helicase ATP-binding" evidence="12">
    <location>
        <begin position="49"/>
        <end position="326"/>
    </location>
</feature>
<dbReference type="InterPro" id="IPR045028">
    <property type="entry name" value="DinG/Rad3-like"/>
</dbReference>
<dbReference type="GO" id="GO:0016818">
    <property type="term" value="F:hydrolase activity, acting on acid anhydrides, in phosphorus-containing anhydrides"/>
    <property type="evidence" value="ECO:0007669"/>
    <property type="project" value="InterPro"/>
</dbReference>
<evidence type="ECO:0000313" key="13">
    <source>
        <dbReference type="EMBL" id="MDY5132330.1"/>
    </source>
</evidence>
<evidence type="ECO:0000256" key="4">
    <source>
        <dbReference type="ARBA" id="ARBA00022806"/>
    </source>
</evidence>
<evidence type="ECO:0000256" key="8">
    <source>
        <dbReference type="ARBA" id="ARBA00048954"/>
    </source>
</evidence>
<protein>
    <recommendedName>
        <fullName evidence="9">ATP-dependent helicase DinG</fullName>
        <ecNumber evidence="7">5.6.2.3</ecNumber>
    </recommendedName>
    <alternativeName>
        <fullName evidence="10">DNA 5'-3' helicase DinG</fullName>
    </alternativeName>
</protein>
<dbReference type="RefSeq" id="WP_320754841.1">
    <property type="nucleotide sequence ID" value="NZ_JAWNFQ010000005.1"/>
</dbReference>
<evidence type="ECO:0000256" key="6">
    <source>
        <dbReference type="ARBA" id="ARBA00038058"/>
    </source>
</evidence>
<dbReference type="SMART" id="SM00487">
    <property type="entry name" value="DEXDc"/>
    <property type="match status" value="1"/>
</dbReference>
<dbReference type="PROSITE" id="PS51193">
    <property type="entry name" value="HELICASE_ATP_BIND_2"/>
    <property type="match status" value="1"/>
</dbReference>
<dbReference type="Proteomes" id="UP001281731">
    <property type="component" value="Unassembled WGS sequence"/>
</dbReference>
<reference evidence="14 15" key="1">
    <citation type="submission" date="2023-10" db="EMBL/GenBank/DDBJ databases">
        <title>Whole Genome based description of the genera Actinobaculum and Actinotignum reveals a complex phylogenetic relationship within the species included in the genus Actinotignum.</title>
        <authorList>
            <person name="Jensen C.S."/>
            <person name="Dargis R."/>
            <person name="Kemp M."/>
            <person name="Christensen J.J."/>
        </authorList>
    </citation>
    <scope>NUCLEOTIDE SEQUENCE</scope>
    <source>
        <strain evidence="14">SLA_B511</strain>
        <strain evidence="13 15">SLA_B974</strain>
    </source>
</reference>
<comment type="catalytic activity">
    <reaction evidence="8">
        <text>ATP + H2O = ADP + phosphate + H(+)</text>
        <dbReference type="Rhea" id="RHEA:13065"/>
        <dbReference type="ChEBI" id="CHEBI:15377"/>
        <dbReference type="ChEBI" id="CHEBI:15378"/>
        <dbReference type="ChEBI" id="CHEBI:30616"/>
        <dbReference type="ChEBI" id="CHEBI:43474"/>
        <dbReference type="ChEBI" id="CHEBI:456216"/>
        <dbReference type="EC" id="5.6.2.3"/>
    </reaction>
</comment>
<dbReference type="GO" id="GO:0006139">
    <property type="term" value="P:nucleobase-containing compound metabolic process"/>
    <property type="evidence" value="ECO:0007669"/>
    <property type="project" value="InterPro"/>
</dbReference>
<name>A0AAW9HX21_9ACTO</name>
<dbReference type="EMBL" id="JAWNGC010000004">
    <property type="protein sequence ID" value="MDY5154960.1"/>
    <property type="molecule type" value="Genomic_DNA"/>
</dbReference>
<dbReference type="AlphaFoldDB" id="A0AAW9HX21"/>
<evidence type="ECO:0000313" key="14">
    <source>
        <dbReference type="EMBL" id="MDY5154960.1"/>
    </source>
</evidence>
<dbReference type="PANTHER" id="PTHR11472:SF34">
    <property type="entry name" value="REGULATOR OF TELOMERE ELONGATION HELICASE 1"/>
    <property type="match status" value="1"/>
</dbReference>
<evidence type="ECO:0000313" key="15">
    <source>
        <dbReference type="Proteomes" id="UP001275049"/>
    </source>
</evidence>
<dbReference type="GO" id="GO:0043139">
    <property type="term" value="F:5'-3' DNA helicase activity"/>
    <property type="evidence" value="ECO:0007669"/>
    <property type="project" value="UniProtKB-EC"/>
</dbReference>
<dbReference type="InterPro" id="IPR011545">
    <property type="entry name" value="DEAD/DEAH_box_helicase_dom"/>
</dbReference>
<evidence type="ECO:0000256" key="1">
    <source>
        <dbReference type="ARBA" id="ARBA00001966"/>
    </source>
</evidence>
<keyword evidence="4 14" id="KW-0347">Helicase</keyword>
<evidence type="ECO:0000313" key="16">
    <source>
        <dbReference type="Proteomes" id="UP001281731"/>
    </source>
</evidence>
<dbReference type="GO" id="GO:0003676">
    <property type="term" value="F:nucleic acid binding"/>
    <property type="evidence" value="ECO:0007669"/>
    <property type="project" value="InterPro"/>
</dbReference>
<dbReference type="SUPFAM" id="SSF52540">
    <property type="entry name" value="P-loop containing nucleoside triphosphate hydrolases"/>
    <property type="match status" value="1"/>
</dbReference>
<dbReference type="EC" id="5.6.2.3" evidence="7"/>
<dbReference type="SMART" id="SM00491">
    <property type="entry name" value="HELICc2"/>
    <property type="match status" value="1"/>
</dbReference>
<evidence type="ECO:0000256" key="10">
    <source>
        <dbReference type="ARBA" id="ARBA00079061"/>
    </source>
</evidence>
<evidence type="ECO:0000256" key="11">
    <source>
        <dbReference type="SAM" id="MobiDB-lite"/>
    </source>
</evidence>
<keyword evidence="2" id="KW-0547">Nucleotide-binding</keyword>
<accession>A0AAW9HX21</accession>
<dbReference type="Pfam" id="PF13307">
    <property type="entry name" value="Helicase_C_2"/>
    <property type="match status" value="1"/>
</dbReference>
<dbReference type="Pfam" id="PF00270">
    <property type="entry name" value="DEAD"/>
    <property type="match status" value="1"/>
</dbReference>
<comment type="similarity">
    <text evidence="6">Belongs to the helicase family. DinG subfamily.</text>
</comment>
<dbReference type="InterPro" id="IPR027417">
    <property type="entry name" value="P-loop_NTPase"/>
</dbReference>
<keyword evidence="3 14" id="KW-0378">Hydrolase</keyword>
<evidence type="ECO:0000256" key="5">
    <source>
        <dbReference type="ARBA" id="ARBA00022840"/>
    </source>
</evidence>
<comment type="caution">
    <text evidence="14">The sequence shown here is derived from an EMBL/GenBank/DDBJ whole genome shotgun (WGS) entry which is preliminary data.</text>
</comment>
<dbReference type="InterPro" id="IPR014013">
    <property type="entry name" value="Helic_SF1/SF2_ATP-bd_DinG/Rad3"/>
</dbReference>
<dbReference type="Proteomes" id="UP001275049">
    <property type="component" value="Unassembled WGS sequence"/>
</dbReference>